<name>A0ACC8XCW6_9FIRM</name>
<dbReference type="Proteomes" id="UP000188605">
    <property type="component" value="Unassembled WGS sequence"/>
</dbReference>
<reference evidence="1" key="1">
    <citation type="submission" date="2016-08" db="EMBL/GenBank/DDBJ databases">
        <authorList>
            <person name="Ngugi D.K."/>
            <person name="Miyake S."/>
            <person name="Stingl U."/>
        </authorList>
    </citation>
    <scope>NUCLEOTIDE SEQUENCE</scope>
    <source>
        <strain evidence="1">SCG-B11WGA-EpuloA1</strain>
    </source>
</reference>
<comment type="caution">
    <text evidence="1">The sequence shown here is derived from an EMBL/GenBank/DDBJ whole genome shotgun (WGS) entry which is preliminary data.</text>
</comment>
<protein>
    <submittedName>
        <fullName evidence="1">Uncharacterized protein</fullName>
    </submittedName>
</protein>
<accession>A0ACC8XCW6</accession>
<dbReference type="EMBL" id="LJDB01000050">
    <property type="protein sequence ID" value="ONI40517.1"/>
    <property type="molecule type" value="Genomic_DNA"/>
</dbReference>
<evidence type="ECO:0000313" key="2">
    <source>
        <dbReference type="Proteomes" id="UP000188605"/>
    </source>
</evidence>
<proteinExistence type="predicted"/>
<evidence type="ECO:0000313" key="1">
    <source>
        <dbReference type="EMBL" id="ONI40517.1"/>
    </source>
</evidence>
<keyword evidence="2" id="KW-1185">Reference proteome</keyword>
<sequence length="709" mass="79313">MDKFKNSKLSFKILVVIVLSLILILLPLSSIVVGQVTFYVTNDINAMFNAKTELNVSKVKAIMGDSFTILGDLQNYLEDYIADYSDAPRTTNGALDVELETSRIYNAPIVEKNTELENYILSTAWSALKNNVSIIGFNVFFEPYAFDPLTKIYGFESYDENAINETVIPNTDYNQYSNKEYYIIPKETKDIYITSPKIKDNGNTTFFISYPIIQNNEFKGIIAVEFLAESFNQINLNEDNYPTLNTSILDENFNIIYNGESSQYLNMNMSDFLNSKDRLEWNNLAEKNQYFEIITQSADGTNYQRYLSPIRMGDRLWWVHLYVTVNDLYDTIYQLTTLILGILTISLGMLVLITMRTLKVTLAPIDQLLVAANNMADGNLNVYLNCPYNDEIGQLGAVFMNMSTILNNIIHDIEVILSNMAHGDFTSCSDMKANYVGTFSPIKQSLIQINKKLSQTLSDISHSARELNIGAEDIAKSAIELAEGTTEQNEIIREFMDITDEISKNIKTTIDQAEETSLISKAAKLKANEGSIAMKKMLDSMNEIDNSTRTISIVLNTIQNIATQTNLLALNAAIEAARAGGEFEEGFAVVANEIRDLATRSSATVKEIEDILKTSIDDISKGQDMAKITADSLKEIITAIDKNTENANNLLVSSDLQKESLEDLLKDTEKISDVIQSNAATSEQSAAISQQLAAQAEHLANLMEYFKTK</sequence>
<organism evidence="1 2">
    <name type="scientific">Candidatus Epulonipiscium fishelsonii</name>
    <dbReference type="NCBI Taxonomy" id="77094"/>
    <lineage>
        <taxon>Bacteria</taxon>
        <taxon>Bacillati</taxon>
        <taxon>Bacillota</taxon>
        <taxon>Clostridia</taxon>
        <taxon>Lachnospirales</taxon>
        <taxon>Lachnospiraceae</taxon>
        <taxon>Candidatus Epulonipiscium</taxon>
    </lineage>
</organism>
<gene>
    <name evidence="1" type="ORF">AN396_05955</name>
</gene>